<evidence type="ECO:0000256" key="1">
    <source>
        <dbReference type="SAM" id="Phobius"/>
    </source>
</evidence>
<accession>F5YB83</accession>
<keyword evidence="1" id="KW-0472">Membrane</keyword>
<dbReference type="AlphaFoldDB" id="F5YB83"/>
<keyword evidence="1" id="KW-0812">Transmembrane</keyword>
<proteinExistence type="predicted"/>
<reference evidence="3" key="1">
    <citation type="submission" date="2009-12" db="EMBL/GenBank/DDBJ databases">
        <title>Complete sequence of Treponema azotonutricium strain ZAS-9.</title>
        <authorList>
            <person name="Tetu S.G."/>
            <person name="Matson E."/>
            <person name="Ren Q."/>
            <person name="Seshadri R."/>
            <person name="Elbourne L."/>
            <person name="Hassan K.A."/>
            <person name="Durkin A."/>
            <person name="Radune D."/>
            <person name="Mohamoud Y."/>
            <person name="Shay R."/>
            <person name="Jin S."/>
            <person name="Zhang X."/>
            <person name="Lucey K."/>
            <person name="Ballor N.R."/>
            <person name="Ottesen E."/>
            <person name="Rosenthal R."/>
            <person name="Allen A."/>
            <person name="Leadbetter J.R."/>
            <person name="Paulsen I.T."/>
        </authorList>
    </citation>
    <scope>NUCLEOTIDE SEQUENCE [LARGE SCALE GENOMIC DNA]</scope>
    <source>
        <strain evidence="3">ATCC BAA-888 / DSM 13862 / ZAS-9</strain>
    </source>
</reference>
<dbReference type="OrthoDB" id="359417at2"/>
<dbReference type="Proteomes" id="UP000009222">
    <property type="component" value="Chromosome"/>
</dbReference>
<sequence length="211" mass="22894">MLVLCLVSALGNAALGILVSGIFGAPLYLDTVFTVAIIFSFGLLPGMLTGVLLYPLCEILRNLLFHSGESIFWAGNAFVLCTVTEMLLVCFFRTKLKMRQRLFAKEAPLSSFISTAARLMVLVALDCILISIMGGIIDFALFKLVSAPRGLYPEDIFKLGLIRNNVPVPAAAILSRIPINIVDRFIAVFGGYGISLLYRRIGEDSDGGRGL</sequence>
<dbReference type="EMBL" id="CP001841">
    <property type="protein sequence ID" value="AEF82653.1"/>
    <property type="molecule type" value="Genomic_DNA"/>
</dbReference>
<evidence type="ECO:0008006" key="4">
    <source>
        <dbReference type="Google" id="ProtNLM"/>
    </source>
</evidence>
<evidence type="ECO:0000313" key="2">
    <source>
        <dbReference type="EMBL" id="AEF82653.1"/>
    </source>
</evidence>
<dbReference type="KEGG" id="taz:TREAZ_2986"/>
<feature type="transmembrane region" description="Helical" evidence="1">
    <location>
        <begin position="77"/>
        <end position="96"/>
    </location>
</feature>
<name>F5YB83_LEAAZ</name>
<organism evidence="2 3">
    <name type="scientific">Leadbettera azotonutricia (strain ATCC BAA-888 / DSM 13862 / ZAS-9)</name>
    <name type="common">Treponema azotonutricium</name>
    <dbReference type="NCBI Taxonomy" id="545695"/>
    <lineage>
        <taxon>Bacteria</taxon>
        <taxon>Pseudomonadati</taxon>
        <taxon>Spirochaetota</taxon>
        <taxon>Spirochaetia</taxon>
        <taxon>Spirochaetales</taxon>
        <taxon>Breznakiellaceae</taxon>
        <taxon>Leadbettera</taxon>
    </lineage>
</organism>
<keyword evidence="3" id="KW-1185">Reference proteome</keyword>
<dbReference type="HOGENOM" id="CLU_092081_0_0_12"/>
<reference evidence="2 3" key="2">
    <citation type="journal article" date="2011" name="ISME J.">
        <title>RNA-seq reveals cooperative metabolic interactions between two termite-gut spirochete species in co-culture.</title>
        <authorList>
            <person name="Rosenthal A.Z."/>
            <person name="Matson E.G."/>
            <person name="Eldar A."/>
            <person name="Leadbetter J.R."/>
        </authorList>
    </citation>
    <scope>NUCLEOTIDE SEQUENCE [LARGE SCALE GENOMIC DNA]</scope>
    <source>
        <strain evidence="3">ATCC BAA-888 / DSM 13862 / ZAS-9</strain>
    </source>
</reference>
<dbReference type="RefSeq" id="WP_015712564.1">
    <property type="nucleotide sequence ID" value="NC_015577.1"/>
</dbReference>
<dbReference type="eggNOG" id="ENOG5031ECB">
    <property type="taxonomic scope" value="Bacteria"/>
</dbReference>
<feature type="transmembrane region" description="Helical" evidence="1">
    <location>
        <begin position="32"/>
        <end position="56"/>
    </location>
</feature>
<protein>
    <recommendedName>
        <fullName evidence="4">ECF transporter S component</fullName>
    </recommendedName>
</protein>
<gene>
    <name evidence="2" type="ordered locus">TREAZ_2986</name>
</gene>
<evidence type="ECO:0000313" key="3">
    <source>
        <dbReference type="Proteomes" id="UP000009222"/>
    </source>
</evidence>
<keyword evidence="1" id="KW-1133">Transmembrane helix</keyword>
<dbReference type="InParanoid" id="F5YB83"/>
<feature type="transmembrane region" description="Helical" evidence="1">
    <location>
        <begin position="116"/>
        <end position="142"/>
    </location>
</feature>